<organism evidence="6 7">
    <name type="scientific">Geodia barretti</name>
    <name type="common">Barrett's horny sponge</name>
    <dbReference type="NCBI Taxonomy" id="519541"/>
    <lineage>
        <taxon>Eukaryota</taxon>
        <taxon>Metazoa</taxon>
        <taxon>Porifera</taxon>
        <taxon>Demospongiae</taxon>
        <taxon>Heteroscleromorpha</taxon>
        <taxon>Tetractinellida</taxon>
        <taxon>Astrophorina</taxon>
        <taxon>Geodiidae</taxon>
        <taxon>Geodia</taxon>
    </lineage>
</organism>
<dbReference type="GO" id="GO:0030036">
    <property type="term" value="P:actin cytoskeleton organization"/>
    <property type="evidence" value="ECO:0007669"/>
    <property type="project" value="TreeGrafter"/>
</dbReference>
<feature type="non-terminal residue" evidence="6">
    <location>
        <position position="289"/>
    </location>
</feature>
<keyword evidence="7" id="KW-1185">Reference proteome</keyword>
<accession>A0AA35RGC9</accession>
<keyword evidence="3" id="KW-0009">Actin-binding</keyword>
<dbReference type="PROSITE" id="PS51073">
    <property type="entry name" value="RPEL"/>
    <property type="match status" value="1"/>
</dbReference>
<dbReference type="Proteomes" id="UP001174909">
    <property type="component" value="Unassembled WGS sequence"/>
</dbReference>
<dbReference type="Gene3D" id="6.10.140.2130">
    <property type="match status" value="2"/>
</dbReference>
<dbReference type="AlphaFoldDB" id="A0AA35RGC9"/>
<proteinExistence type="inferred from homology"/>
<comment type="similarity">
    <text evidence="1">Belongs to the phosphatase and actin regulator family.</text>
</comment>
<evidence type="ECO:0000313" key="7">
    <source>
        <dbReference type="Proteomes" id="UP001174909"/>
    </source>
</evidence>
<feature type="compositionally biased region" description="Acidic residues" evidence="5">
    <location>
        <begin position="104"/>
        <end position="129"/>
    </location>
</feature>
<evidence type="ECO:0000256" key="1">
    <source>
        <dbReference type="ARBA" id="ARBA00009795"/>
    </source>
</evidence>
<dbReference type="PANTHER" id="PTHR12751">
    <property type="entry name" value="PHOSPHATASE AND ACTIN REGULATOR PHACTR"/>
    <property type="match status" value="1"/>
</dbReference>
<evidence type="ECO:0000256" key="5">
    <source>
        <dbReference type="SAM" id="MobiDB-lite"/>
    </source>
</evidence>
<comment type="caution">
    <text evidence="6">The sequence shown here is derived from an EMBL/GenBank/DDBJ whole genome shotgun (WGS) entry which is preliminary data.</text>
</comment>
<evidence type="ECO:0000256" key="4">
    <source>
        <dbReference type="PROSITE-ProRule" id="PRU00401"/>
    </source>
</evidence>
<reference evidence="6" key="1">
    <citation type="submission" date="2023-03" db="EMBL/GenBank/DDBJ databases">
        <authorList>
            <person name="Steffen K."/>
            <person name="Cardenas P."/>
        </authorList>
    </citation>
    <scope>NUCLEOTIDE SEQUENCE</scope>
</reference>
<feature type="repeat" description="RPEL" evidence="4">
    <location>
        <begin position="175"/>
        <end position="200"/>
    </location>
</feature>
<keyword evidence="2" id="KW-0677">Repeat</keyword>
<dbReference type="GO" id="GO:0003779">
    <property type="term" value="F:actin binding"/>
    <property type="evidence" value="ECO:0007669"/>
    <property type="project" value="UniProtKB-KW"/>
</dbReference>
<dbReference type="EMBL" id="CASHTH010001015">
    <property type="protein sequence ID" value="CAI8010203.1"/>
    <property type="molecule type" value="Genomic_DNA"/>
</dbReference>
<evidence type="ECO:0000313" key="6">
    <source>
        <dbReference type="EMBL" id="CAI8010203.1"/>
    </source>
</evidence>
<protein>
    <submittedName>
        <fullName evidence="6">Phosphatase and actin regulator 4</fullName>
    </submittedName>
</protein>
<gene>
    <name evidence="6" type="ORF">GBAR_LOCUS6737</name>
</gene>
<evidence type="ECO:0000256" key="2">
    <source>
        <dbReference type="ARBA" id="ARBA00022737"/>
    </source>
</evidence>
<name>A0AA35RGC9_GEOBA</name>
<feature type="region of interest" description="Disordered" evidence="5">
    <location>
        <begin position="1"/>
        <end position="129"/>
    </location>
</feature>
<sequence length="289" mass="33643">MSVRMMGANVSQEQQAAWAAANGSQQQPQDKRVAFLAEATTIPAPPRSILKTSAQYEEDSAHQRQTTPPVRESTPTRAAFQGSVERRRNKKEYKDSSKYVVYSPDDDDSSDEEGSSNETDSPEYYDEDDGIEDQVLKFGNKVIRSDSIALLRLKRTHDRMDIEIQPQSVRDSAASNLIRKLSQRPSRNELQERNIIPEDRRKKEETFEEIKALLERKLSRRPTVKELRERMILIHFADYAEVIECEDYDRRADKPWIRLRPEDKAAIRKELNEFKRHEMTVHPESEYMT</sequence>
<dbReference type="Pfam" id="PF02755">
    <property type="entry name" value="RPEL"/>
    <property type="match status" value="1"/>
</dbReference>
<feature type="compositionally biased region" description="Polar residues" evidence="5">
    <location>
        <begin position="63"/>
        <end position="76"/>
    </location>
</feature>
<evidence type="ECO:0000256" key="3">
    <source>
        <dbReference type="ARBA" id="ARBA00023203"/>
    </source>
</evidence>
<dbReference type="PANTHER" id="PTHR12751:SF18">
    <property type="entry name" value="PHOSPHATASE AND ACTIN REGULATOR 1"/>
    <property type="match status" value="1"/>
</dbReference>
<dbReference type="InterPro" id="IPR004018">
    <property type="entry name" value="RPEL_repeat"/>
</dbReference>
<dbReference type="SMART" id="SM00707">
    <property type="entry name" value="RPEL"/>
    <property type="match status" value="2"/>
</dbReference>